<comment type="subcellular location">
    <subcellularLocation>
        <location evidence="1 7">Cell outer membrane</location>
        <topology evidence="1 7">Multi-pass membrane protein</topology>
    </subcellularLocation>
</comment>
<dbReference type="InterPro" id="IPR037066">
    <property type="entry name" value="Plug_dom_sf"/>
</dbReference>
<evidence type="ECO:0000313" key="9">
    <source>
        <dbReference type="EMBL" id="MFD2573583.1"/>
    </source>
</evidence>
<keyword evidence="4 7" id="KW-0812">Transmembrane</keyword>
<protein>
    <submittedName>
        <fullName evidence="9">SusC/RagA family TonB-linked outer membrane protein</fullName>
    </submittedName>
</protein>
<dbReference type="InterPro" id="IPR012910">
    <property type="entry name" value="Plug_dom"/>
</dbReference>
<evidence type="ECO:0000256" key="6">
    <source>
        <dbReference type="ARBA" id="ARBA00023237"/>
    </source>
</evidence>
<name>A0ABW5MBE3_9BACT</name>
<proteinExistence type="inferred from homology"/>
<gene>
    <name evidence="9" type="ORF">ACFSUS_23290</name>
</gene>
<accession>A0ABW5MBE3</accession>
<dbReference type="InterPro" id="IPR008969">
    <property type="entry name" value="CarboxyPept-like_regulatory"/>
</dbReference>
<reference evidence="10" key="1">
    <citation type="journal article" date="2019" name="Int. J. Syst. Evol. Microbiol.">
        <title>The Global Catalogue of Microorganisms (GCM) 10K type strain sequencing project: providing services to taxonomists for standard genome sequencing and annotation.</title>
        <authorList>
            <consortium name="The Broad Institute Genomics Platform"/>
            <consortium name="The Broad Institute Genome Sequencing Center for Infectious Disease"/>
            <person name="Wu L."/>
            <person name="Ma J."/>
        </authorList>
    </citation>
    <scope>NUCLEOTIDE SEQUENCE [LARGE SCALE GENOMIC DNA]</scope>
    <source>
        <strain evidence="10">KCTC 42805</strain>
    </source>
</reference>
<dbReference type="InterPro" id="IPR023996">
    <property type="entry name" value="TonB-dep_OMP_SusC/RagA"/>
</dbReference>
<sequence length="1109" mass="121752">MKTNSLRSSIVLIDALRGLSIAFLLCLLSGFAALAQTITGRVVAADDNQPLPGVSVLVKGTTTGTTTLADGSYTLNNINGKATLTFSFIGYETQEIVVGNRTTLDVSLKAGTSTLSEVVVTALGIKKDVRNTGVAIQTVDGTSLIKAREPNPINNLAGKVAGLTIGASAELLGRPAVVLRGNSDVLFVVDGVPINSDTWNISNDDIETYTVLKGASASALYGFRGKNGAILITTKRGSKDKRGFSVEVNTSQQFDNGFIAIPKGQDQYGPGDHGKYAFFDGRGNGRNDGDYDIWGPPLDGRLLPQYDSPVVPGQTFTTTFYDGTTFQSNRQPTPWTARGANNLQRFIQTGILSANNIAIASSGEKHDLRISLSHNYQRGLVPNTRLNITNFNMSAGYNFSPKLRFESNLNFNRQSTPNFPDVNYGPNSLIYNIAIWGGADWNVDDMKQIWQPGKEGLQQIYAEYQRYNNPWFLAEYWLRGHYKNDLYGYTSLRYQLADGLQLTGKAQLTTWNLLRTEKFPYSATVYGREEARGDYREDRRNLLDNINQVLLQYDKKVTPNLAVNALAGGELRVLNYNSDYASTNYLNVPGVYNLGNSANSPIAASYQADMRVLSAYYSADFTFRDYVTLSTTGRMDKLSTLPAKNNTYFYPSVALSTVVSDYVKLPGAVSFLKLRGSYANVKDALTQSTINNATNPFSGYGSNPLGYGDNYSSSYGGPTYQNSGVYSVPLLYNNRPAASYTNTLTNPDLKPNSTSQVELGMDARFLSNRIALDVAYFVSNDGPRIFTLPVSEAVGYTGRLVNGIRTQKKGVEVSVTGKALRTSSGLSWDVVANYSTYTERLKEVYPEGGINTLSSDYFVGNSSNRRFINVGDRVDGFYSGKFLRTTDGQIINDAGGRPIVNTVPQFMGYVNPKFVWGINNRFAYKNFNFSFQFDGRVGGVIGDYIKQKTYQGGRNIETAEGALGEARKQDVQGVKAYLGEGVQIVGTESRIAGYDANGNITNYSELQFVPNETKTFAQDYVARVYGQTEAFLISRSFAKLREVVIGYTLPSTLLNRLGVRQATVSVVGRNLLYFAERKDLDLDQFVTGGISTLQTPTTRRYGINLNLTF</sequence>
<keyword evidence="5 7" id="KW-0472">Membrane</keyword>
<dbReference type="Pfam" id="PF13715">
    <property type="entry name" value="CarbopepD_reg_2"/>
    <property type="match status" value="1"/>
</dbReference>
<keyword evidence="10" id="KW-1185">Reference proteome</keyword>
<dbReference type="InterPro" id="IPR036942">
    <property type="entry name" value="Beta-barrel_TonB_sf"/>
</dbReference>
<evidence type="ECO:0000256" key="1">
    <source>
        <dbReference type="ARBA" id="ARBA00004571"/>
    </source>
</evidence>
<dbReference type="Gene3D" id="2.60.40.1120">
    <property type="entry name" value="Carboxypeptidase-like, regulatory domain"/>
    <property type="match status" value="1"/>
</dbReference>
<evidence type="ECO:0000256" key="4">
    <source>
        <dbReference type="ARBA" id="ARBA00022692"/>
    </source>
</evidence>
<organism evidence="9 10">
    <name type="scientific">Spirosoma soli</name>
    <dbReference type="NCBI Taxonomy" id="1770529"/>
    <lineage>
        <taxon>Bacteria</taxon>
        <taxon>Pseudomonadati</taxon>
        <taxon>Bacteroidota</taxon>
        <taxon>Cytophagia</taxon>
        <taxon>Cytophagales</taxon>
        <taxon>Cytophagaceae</taxon>
        <taxon>Spirosoma</taxon>
    </lineage>
</organism>
<comment type="caution">
    <text evidence="9">The sequence shown here is derived from an EMBL/GenBank/DDBJ whole genome shotgun (WGS) entry which is preliminary data.</text>
</comment>
<evidence type="ECO:0000256" key="2">
    <source>
        <dbReference type="ARBA" id="ARBA00022448"/>
    </source>
</evidence>
<evidence type="ECO:0000259" key="8">
    <source>
        <dbReference type="Pfam" id="PF07715"/>
    </source>
</evidence>
<dbReference type="InterPro" id="IPR023997">
    <property type="entry name" value="TonB-dep_OMP_SusC/RagA_CS"/>
</dbReference>
<dbReference type="NCBIfam" id="TIGR04056">
    <property type="entry name" value="OMP_RagA_SusC"/>
    <property type="match status" value="1"/>
</dbReference>
<evidence type="ECO:0000256" key="3">
    <source>
        <dbReference type="ARBA" id="ARBA00022452"/>
    </source>
</evidence>
<dbReference type="Proteomes" id="UP001597469">
    <property type="component" value="Unassembled WGS sequence"/>
</dbReference>
<dbReference type="NCBIfam" id="TIGR04057">
    <property type="entry name" value="SusC_RagA_signa"/>
    <property type="match status" value="1"/>
</dbReference>
<dbReference type="SUPFAM" id="SSF49464">
    <property type="entry name" value="Carboxypeptidase regulatory domain-like"/>
    <property type="match status" value="1"/>
</dbReference>
<dbReference type="RefSeq" id="WP_381526400.1">
    <property type="nucleotide sequence ID" value="NZ_JBHULN010000019.1"/>
</dbReference>
<dbReference type="Gene3D" id="2.170.130.10">
    <property type="entry name" value="TonB-dependent receptor, plug domain"/>
    <property type="match status" value="1"/>
</dbReference>
<dbReference type="EMBL" id="JBHULN010000019">
    <property type="protein sequence ID" value="MFD2573583.1"/>
    <property type="molecule type" value="Genomic_DNA"/>
</dbReference>
<comment type="similarity">
    <text evidence="7">Belongs to the TonB-dependent receptor family.</text>
</comment>
<feature type="domain" description="TonB-dependent receptor plug" evidence="8">
    <location>
        <begin position="129"/>
        <end position="228"/>
    </location>
</feature>
<dbReference type="SUPFAM" id="SSF56935">
    <property type="entry name" value="Porins"/>
    <property type="match status" value="1"/>
</dbReference>
<evidence type="ECO:0000256" key="7">
    <source>
        <dbReference type="PROSITE-ProRule" id="PRU01360"/>
    </source>
</evidence>
<dbReference type="InterPro" id="IPR039426">
    <property type="entry name" value="TonB-dep_rcpt-like"/>
</dbReference>
<keyword evidence="3 7" id="KW-1134">Transmembrane beta strand</keyword>
<evidence type="ECO:0000313" key="10">
    <source>
        <dbReference type="Proteomes" id="UP001597469"/>
    </source>
</evidence>
<dbReference type="Gene3D" id="2.40.170.20">
    <property type="entry name" value="TonB-dependent receptor, beta-barrel domain"/>
    <property type="match status" value="1"/>
</dbReference>
<evidence type="ECO:0000256" key="5">
    <source>
        <dbReference type="ARBA" id="ARBA00023136"/>
    </source>
</evidence>
<keyword evidence="6 7" id="KW-0998">Cell outer membrane</keyword>
<keyword evidence="2 7" id="KW-0813">Transport</keyword>
<dbReference type="Pfam" id="PF07715">
    <property type="entry name" value="Plug"/>
    <property type="match status" value="1"/>
</dbReference>
<dbReference type="PROSITE" id="PS52016">
    <property type="entry name" value="TONB_DEPENDENT_REC_3"/>
    <property type="match status" value="1"/>
</dbReference>